<gene>
    <name evidence="18" type="primary">hpt</name>
    <name evidence="18" type="ORF">IAA83_05740</name>
</gene>
<dbReference type="GO" id="GO:0046100">
    <property type="term" value="P:hypoxanthine metabolic process"/>
    <property type="evidence" value="ECO:0007669"/>
    <property type="project" value="TreeGrafter"/>
</dbReference>
<dbReference type="PANTHER" id="PTHR43340">
    <property type="entry name" value="HYPOXANTHINE-GUANINE PHOSPHORIBOSYLTRANSFERASE"/>
    <property type="match status" value="1"/>
</dbReference>
<dbReference type="GO" id="GO:0032264">
    <property type="term" value="P:IMP salvage"/>
    <property type="evidence" value="ECO:0007669"/>
    <property type="project" value="TreeGrafter"/>
</dbReference>
<keyword evidence="10 16" id="KW-0479">Metal-binding</keyword>
<keyword evidence="8 16" id="KW-0328">Glycosyltransferase</keyword>
<comment type="similarity">
    <text evidence="6 16">Belongs to the purine/pyrimidine phosphoribosyltransferase family.</text>
</comment>
<dbReference type="GO" id="GO:0000287">
    <property type="term" value="F:magnesium ion binding"/>
    <property type="evidence" value="ECO:0007669"/>
    <property type="project" value="TreeGrafter"/>
</dbReference>
<evidence type="ECO:0000256" key="4">
    <source>
        <dbReference type="ARBA" id="ARBA00004669"/>
    </source>
</evidence>
<dbReference type="InterPro" id="IPR000836">
    <property type="entry name" value="PRTase_dom"/>
</dbReference>
<evidence type="ECO:0000313" key="18">
    <source>
        <dbReference type="EMBL" id="HIS64856.1"/>
    </source>
</evidence>
<evidence type="ECO:0000256" key="9">
    <source>
        <dbReference type="ARBA" id="ARBA00022679"/>
    </source>
</evidence>
<comment type="catalytic activity">
    <reaction evidence="14">
        <text>GMP + diphosphate = guanine + 5-phospho-alpha-D-ribose 1-diphosphate</text>
        <dbReference type="Rhea" id="RHEA:25424"/>
        <dbReference type="ChEBI" id="CHEBI:16235"/>
        <dbReference type="ChEBI" id="CHEBI:33019"/>
        <dbReference type="ChEBI" id="CHEBI:58017"/>
        <dbReference type="ChEBI" id="CHEBI:58115"/>
        <dbReference type="EC" id="2.4.2.8"/>
    </reaction>
    <physiologicalReaction direction="right-to-left" evidence="14">
        <dbReference type="Rhea" id="RHEA:25426"/>
    </physiologicalReaction>
</comment>
<reference evidence="18" key="1">
    <citation type="submission" date="2020-10" db="EMBL/GenBank/DDBJ databases">
        <authorList>
            <person name="Gilroy R."/>
        </authorList>
    </citation>
    <scope>NUCLEOTIDE SEQUENCE</scope>
    <source>
        <strain evidence="18">ChiBcec16-1751</strain>
    </source>
</reference>
<dbReference type="CDD" id="cd06223">
    <property type="entry name" value="PRTases_typeI"/>
    <property type="match status" value="1"/>
</dbReference>
<dbReference type="GO" id="GO:0000166">
    <property type="term" value="F:nucleotide binding"/>
    <property type="evidence" value="ECO:0007669"/>
    <property type="project" value="UniProtKB-KW"/>
</dbReference>
<reference evidence="18" key="2">
    <citation type="journal article" date="2021" name="PeerJ">
        <title>Extensive microbial diversity within the chicken gut microbiome revealed by metagenomics and culture.</title>
        <authorList>
            <person name="Gilroy R."/>
            <person name="Ravi A."/>
            <person name="Getino M."/>
            <person name="Pursley I."/>
            <person name="Horton D.L."/>
            <person name="Alikhan N.F."/>
            <person name="Baker D."/>
            <person name="Gharbi K."/>
            <person name="Hall N."/>
            <person name="Watson M."/>
            <person name="Adriaenssens E.M."/>
            <person name="Foster-Nyarko E."/>
            <person name="Jarju S."/>
            <person name="Secka A."/>
            <person name="Antonio M."/>
            <person name="Oren A."/>
            <person name="Chaudhuri R.R."/>
            <person name="La Ragione R."/>
            <person name="Hildebrand F."/>
            <person name="Pallen M.J."/>
        </authorList>
    </citation>
    <scope>NUCLEOTIDE SEQUENCE</scope>
    <source>
        <strain evidence="18">ChiBcec16-1751</strain>
    </source>
</reference>
<dbReference type="GO" id="GO:0004422">
    <property type="term" value="F:hypoxanthine phosphoribosyltransferase activity"/>
    <property type="evidence" value="ECO:0007669"/>
    <property type="project" value="InterPro"/>
</dbReference>
<dbReference type="Proteomes" id="UP000886741">
    <property type="component" value="Unassembled WGS sequence"/>
</dbReference>
<comment type="catalytic activity">
    <reaction evidence="15">
        <text>IMP + diphosphate = hypoxanthine + 5-phospho-alpha-D-ribose 1-diphosphate</text>
        <dbReference type="Rhea" id="RHEA:17973"/>
        <dbReference type="ChEBI" id="CHEBI:17368"/>
        <dbReference type="ChEBI" id="CHEBI:33019"/>
        <dbReference type="ChEBI" id="CHEBI:58017"/>
        <dbReference type="ChEBI" id="CHEBI:58053"/>
        <dbReference type="EC" id="2.4.2.8"/>
    </reaction>
    <physiologicalReaction direction="right-to-left" evidence="15">
        <dbReference type="Rhea" id="RHEA:17975"/>
    </physiologicalReaction>
</comment>
<accession>A0A9D1FA29</accession>
<proteinExistence type="inferred from homology"/>
<dbReference type="GO" id="GO:0005829">
    <property type="term" value="C:cytosol"/>
    <property type="evidence" value="ECO:0007669"/>
    <property type="project" value="TreeGrafter"/>
</dbReference>
<comment type="caution">
    <text evidence="18">The sequence shown here is derived from an EMBL/GenBank/DDBJ whole genome shotgun (WGS) entry which is preliminary data.</text>
</comment>
<dbReference type="InterPro" id="IPR005904">
    <property type="entry name" value="Hxn_phspho_trans"/>
</dbReference>
<evidence type="ECO:0000256" key="8">
    <source>
        <dbReference type="ARBA" id="ARBA00022676"/>
    </source>
</evidence>
<evidence type="ECO:0000256" key="2">
    <source>
        <dbReference type="ARBA" id="ARBA00002049"/>
    </source>
</evidence>
<evidence type="ECO:0000313" key="19">
    <source>
        <dbReference type="Proteomes" id="UP000886741"/>
    </source>
</evidence>
<evidence type="ECO:0000256" key="6">
    <source>
        <dbReference type="ARBA" id="ARBA00008391"/>
    </source>
</evidence>
<dbReference type="Gene3D" id="3.40.50.2020">
    <property type="match status" value="1"/>
</dbReference>
<dbReference type="SUPFAM" id="SSF53271">
    <property type="entry name" value="PRTase-like"/>
    <property type="match status" value="1"/>
</dbReference>
<keyword evidence="12 16" id="KW-0547">Nucleotide-binding</keyword>
<organism evidence="18 19">
    <name type="scientific">Candidatus Avoscillospira avistercoris</name>
    <dbReference type="NCBI Taxonomy" id="2840707"/>
    <lineage>
        <taxon>Bacteria</taxon>
        <taxon>Bacillati</taxon>
        <taxon>Bacillota</taxon>
        <taxon>Clostridia</taxon>
        <taxon>Eubacteriales</taxon>
        <taxon>Oscillospiraceae</taxon>
        <taxon>Oscillospiraceae incertae sedis</taxon>
        <taxon>Candidatus Avoscillospira</taxon>
    </lineage>
</organism>
<evidence type="ECO:0000259" key="17">
    <source>
        <dbReference type="Pfam" id="PF00156"/>
    </source>
</evidence>
<comment type="pathway">
    <text evidence="5">Purine metabolism; GMP biosynthesis via salvage pathway; GMP from guanine: step 1/1.</text>
</comment>
<dbReference type="NCBIfam" id="TIGR01203">
    <property type="entry name" value="HGPRTase"/>
    <property type="match status" value="1"/>
</dbReference>
<dbReference type="EC" id="2.4.2.8" evidence="16"/>
<evidence type="ECO:0000256" key="16">
    <source>
        <dbReference type="RuleBase" id="RU364099"/>
    </source>
</evidence>
<name>A0A9D1FA29_9FIRM</name>
<dbReference type="GO" id="GO:0006166">
    <property type="term" value="P:purine ribonucleoside salvage"/>
    <property type="evidence" value="ECO:0007669"/>
    <property type="project" value="UniProtKB-KW"/>
</dbReference>
<dbReference type="PANTHER" id="PTHR43340:SF1">
    <property type="entry name" value="HYPOXANTHINE PHOSPHORIBOSYLTRANSFERASE"/>
    <property type="match status" value="1"/>
</dbReference>
<comment type="function">
    <text evidence="2">Purine salvage pathway enzyme that catalyzes the transfer of the ribosyl-5-phosphate group from 5-phospho-alpha-D-ribose 1-diphosphate (PRPP) to the N9 position of the 6-oxopurines hypoxanthine and guanine to form the corresponding ribonucleotides IMP (inosine 5'-monophosphate) and GMP (guanosine 5'-monophosphate), with the release of PPi.</text>
</comment>
<dbReference type="Pfam" id="PF00156">
    <property type="entry name" value="Pribosyltran"/>
    <property type="match status" value="1"/>
</dbReference>
<evidence type="ECO:0000256" key="12">
    <source>
        <dbReference type="ARBA" id="ARBA00022741"/>
    </source>
</evidence>
<evidence type="ECO:0000256" key="5">
    <source>
        <dbReference type="ARBA" id="ARBA00004676"/>
    </source>
</evidence>
<evidence type="ECO:0000256" key="15">
    <source>
        <dbReference type="ARBA" id="ARBA00049402"/>
    </source>
</evidence>
<keyword evidence="9 16" id="KW-0808">Transferase</keyword>
<feature type="domain" description="Phosphoribosyltransferase" evidence="17">
    <location>
        <begin position="20"/>
        <end position="159"/>
    </location>
</feature>
<keyword evidence="7 16" id="KW-0963">Cytoplasm</keyword>
<dbReference type="GO" id="GO:0032263">
    <property type="term" value="P:GMP salvage"/>
    <property type="evidence" value="ECO:0007669"/>
    <property type="project" value="TreeGrafter"/>
</dbReference>
<dbReference type="FunFam" id="3.40.50.2020:FF:000006">
    <property type="entry name" value="Hypoxanthine phosphoribosyltransferase"/>
    <property type="match status" value="1"/>
</dbReference>
<comment type="subcellular location">
    <subcellularLocation>
        <location evidence="3 16">Cytoplasm</location>
    </subcellularLocation>
</comment>
<sequence length="179" mass="20111">MSQDIERVLVSEAEIHTRLVELGQELSRDYAGKKPIFVGVLKGVVPFFAEMARCIQIPCQWDFMSVTSFEGGTQSTGKLTFRKDIDHDIAGRHVVILEDILDSGRTLSYVCDLLRQRGPASLKICTFLDKPAGRTVDMNADYVAFTIPNAFVVGYGLDYDDYYRNLPYVGVLKPSVYED</sequence>
<dbReference type="GO" id="GO:0052657">
    <property type="term" value="F:guanine phosphoribosyltransferase activity"/>
    <property type="evidence" value="ECO:0007669"/>
    <property type="project" value="UniProtKB-ARBA"/>
</dbReference>
<dbReference type="AlphaFoldDB" id="A0A9D1FA29"/>
<evidence type="ECO:0000256" key="7">
    <source>
        <dbReference type="ARBA" id="ARBA00022490"/>
    </source>
</evidence>
<dbReference type="GO" id="GO:0006178">
    <property type="term" value="P:guanine salvage"/>
    <property type="evidence" value="ECO:0007669"/>
    <property type="project" value="TreeGrafter"/>
</dbReference>
<evidence type="ECO:0000256" key="10">
    <source>
        <dbReference type="ARBA" id="ARBA00022723"/>
    </source>
</evidence>
<protein>
    <recommendedName>
        <fullName evidence="16">Hypoxanthine phosphoribosyltransferase</fullName>
        <ecNumber evidence="16">2.4.2.8</ecNumber>
    </recommendedName>
</protein>
<comment type="pathway">
    <text evidence="4 16">Purine metabolism; IMP biosynthesis via salvage pathway; IMP from hypoxanthine: step 1/1.</text>
</comment>
<dbReference type="EMBL" id="DVJJ01000087">
    <property type="protein sequence ID" value="HIS64856.1"/>
    <property type="molecule type" value="Genomic_DNA"/>
</dbReference>
<evidence type="ECO:0000256" key="11">
    <source>
        <dbReference type="ARBA" id="ARBA00022726"/>
    </source>
</evidence>
<keyword evidence="13 16" id="KW-0460">Magnesium</keyword>
<evidence type="ECO:0000256" key="14">
    <source>
        <dbReference type="ARBA" id="ARBA00048811"/>
    </source>
</evidence>
<evidence type="ECO:0000256" key="13">
    <source>
        <dbReference type="ARBA" id="ARBA00022842"/>
    </source>
</evidence>
<evidence type="ECO:0000256" key="3">
    <source>
        <dbReference type="ARBA" id="ARBA00004496"/>
    </source>
</evidence>
<comment type="cofactor">
    <cofactor evidence="1 16">
        <name>Mg(2+)</name>
        <dbReference type="ChEBI" id="CHEBI:18420"/>
    </cofactor>
</comment>
<evidence type="ECO:0000256" key="1">
    <source>
        <dbReference type="ARBA" id="ARBA00001946"/>
    </source>
</evidence>
<keyword evidence="11 16" id="KW-0660">Purine salvage</keyword>
<dbReference type="InterPro" id="IPR050408">
    <property type="entry name" value="HGPRT"/>
</dbReference>
<dbReference type="InterPro" id="IPR029057">
    <property type="entry name" value="PRTase-like"/>
</dbReference>